<sequence>MKKLLTIMSVLSISTSTIPFLVVSCGVKPINNDFKDVKSLENLWNTKEAKTISMSSVVSEVKASYQETKNVKIESSETHQYNLDLNKLGKKIEQLIEYRISKSTVQNFKDKEARYIINYLGQTLGEANPNLNEGTNTCNLTNIIDYFENMKKDQNSYYNIPINFVIKIDGDNSGRENINTLDKFNGLPLFLTNKASFENDGDDGKTVKLNKKFISENPESNGNQSVTNDSFVEIGKENTLYLDDRKFWKDKFSYESQNGQFNEESYKTYLEWYIPRLVYYSLSRIIKEENYSHYIIKLYEQDGVSSFSKDNWKTYSLDQLLNYDYKYQGFDGSNISSIQGRKLDESLVNDLILDKTFEWTVLGVKINVKTSLTLDLKS</sequence>
<dbReference type="RefSeq" id="WP_069116529.1">
    <property type="nucleotide sequence ID" value="NZ_CP017015.1"/>
</dbReference>
<protein>
    <recommendedName>
        <fullName evidence="3">Lipoprotein</fullName>
    </recommendedName>
</protein>
<evidence type="ECO:0008006" key="3">
    <source>
        <dbReference type="Google" id="ProtNLM"/>
    </source>
</evidence>
<dbReference type="KEGG" id="shj:SHELI_v1c05700"/>
<organism evidence="1 2">
    <name type="scientific">Spiroplasma helicoides</name>
    <dbReference type="NCBI Taxonomy" id="216938"/>
    <lineage>
        <taxon>Bacteria</taxon>
        <taxon>Bacillati</taxon>
        <taxon>Mycoplasmatota</taxon>
        <taxon>Mollicutes</taxon>
        <taxon>Entomoplasmatales</taxon>
        <taxon>Spiroplasmataceae</taxon>
        <taxon>Spiroplasma</taxon>
    </lineage>
</organism>
<dbReference type="Proteomes" id="UP000094378">
    <property type="component" value="Chromosome"/>
</dbReference>
<accession>A0A1B3SKR4</accession>
<dbReference type="PROSITE" id="PS51257">
    <property type="entry name" value="PROKAR_LIPOPROTEIN"/>
    <property type="match status" value="1"/>
</dbReference>
<evidence type="ECO:0000313" key="1">
    <source>
        <dbReference type="EMBL" id="AOG60521.1"/>
    </source>
</evidence>
<dbReference type="AlphaFoldDB" id="A0A1B3SKR4"/>
<dbReference type="OrthoDB" id="389688at2"/>
<proteinExistence type="predicted"/>
<dbReference type="STRING" id="216938.SHELI_v1c05700"/>
<reference evidence="1 2" key="1">
    <citation type="submission" date="2016-08" db="EMBL/GenBank/DDBJ databases">
        <title>Complete genome sequence of Spiroplasma helicoides TABS-2 (DSM 22551).</title>
        <authorList>
            <person name="Shen W.-Y."/>
            <person name="Lo W.-S."/>
            <person name="Lai Y.-C."/>
            <person name="Kuo C.-H."/>
        </authorList>
    </citation>
    <scope>NUCLEOTIDE SEQUENCE [LARGE SCALE GENOMIC DNA]</scope>
    <source>
        <strain evidence="1 2">TABS-2</strain>
    </source>
</reference>
<evidence type="ECO:0000313" key="2">
    <source>
        <dbReference type="Proteomes" id="UP000094378"/>
    </source>
</evidence>
<dbReference type="EMBL" id="CP017015">
    <property type="protein sequence ID" value="AOG60521.1"/>
    <property type="molecule type" value="Genomic_DNA"/>
</dbReference>
<gene>
    <name evidence="1" type="ORF">SHELI_v1c05700</name>
</gene>
<name>A0A1B3SKR4_9MOLU</name>
<keyword evidence="2" id="KW-1185">Reference proteome</keyword>